<evidence type="ECO:0000256" key="1">
    <source>
        <dbReference type="SAM" id="Coils"/>
    </source>
</evidence>
<sequence>MAKTQTMCPRCHQPALVDMRQLFDLNTDPQAKQILLSGNYNIVHCQNCGYQGAVPSPLVYHDPDKELLLTFFPPELGLPVNEQERMIGPIINQVVNALPLEKRKAYILRPQTMLTYQSMVEKILEGDGITKEMLDEQQKRVGLIQRLLTTSPDAIADVLKNEEPLIDAAFFSILNRLVEASLMQGDQRSARALAGVQKAALEETEFGRNLKKQAEETEAAVKSLQEASKQGLTREKLMELIITASSMTQVDTLVSMARAGLDYTFFEQLSTKINSTNGDEKKRLEDLRDHLLELTKEIDRVMQEEIANARALLDKILSETDIEKATEAGLDSMSDLFVELLRQEIQSARQLNDMVRLEKLQKIAGVIQKASAPPPEVQFIELLMSLEKPEERLKAMQENAALITPELVSLLNNIITQSEQQQNQPPEALEAIKNVYREVLKFSMEQNLKK</sequence>
<dbReference type="OrthoDB" id="150880at2"/>
<dbReference type="STRING" id="229920.ADM99_10495"/>
<protein>
    <recommendedName>
        <fullName evidence="2">CpXC domain-containing protein</fullName>
    </recommendedName>
</protein>
<keyword evidence="4" id="KW-1185">Reference proteome</keyword>
<organism evidence="3 4">
    <name type="scientific">Leptolinea tardivitalis</name>
    <dbReference type="NCBI Taxonomy" id="229920"/>
    <lineage>
        <taxon>Bacteria</taxon>
        <taxon>Bacillati</taxon>
        <taxon>Chloroflexota</taxon>
        <taxon>Anaerolineae</taxon>
        <taxon>Anaerolineales</taxon>
        <taxon>Anaerolineaceae</taxon>
        <taxon>Leptolinea</taxon>
    </lineage>
</organism>
<gene>
    <name evidence="3" type="ORF">ADM99_10495</name>
</gene>
<dbReference type="AlphaFoldDB" id="A0A0N8GL91"/>
<dbReference type="InterPro" id="IPR025682">
    <property type="entry name" value="CpXC_dom"/>
</dbReference>
<keyword evidence="1" id="KW-0175">Coiled coil</keyword>
<dbReference type="EMBL" id="LGCK01000010">
    <property type="protein sequence ID" value="KPL71842.1"/>
    <property type="molecule type" value="Genomic_DNA"/>
</dbReference>
<evidence type="ECO:0000313" key="4">
    <source>
        <dbReference type="Proteomes" id="UP000050430"/>
    </source>
</evidence>
<dbReference type="Proteomes" id="UP000050430">
    <property type="component" value="Unassembled WGS sequence"/>
</dbReference>
<evidence type="ECO:0000259" key="2">
    <source>
        <dbReference type="Pfam" id="PF14353"/>
    </source>
</evidence>
<dbReference type="RefSeq" id="WP_062420501.1">
    <property type="nucleotide sequence ID" value="NZ_BBYA01000002.1"/>
</dbReference>
<reference evidence="3 4" key="1">
    <citation type="submission" date="2015-07" db="EMBL/GenBank/DDBJ databases">
        <title>Genome sequence of Leptolinea tardivitalis DSM 16556.</title>
        <authorList>
            <person name="Hemp J."/>
            <person name="Ward L.M."/>
            <person name="Pace L.A."/>
            <person name="Fischer W.W."/>
        </authorList>
    </citation>
    <scope>NUCLEOTIDE SEQUENCE [LARGE SCALE GENOMIC DNA]</scope>
    <source>
        <strain evidence="3 4">YMTK-2</strain>
    </source>
</reference>
<accession>A0A0N8GL91</accession>
<proteinExistence type="predicted"/>
<feature type="coiled-coil region" evidence="1">
    <location>
        <begin position="277"/>
        <end position="304"/>
    </location>
</feature>
<feature type="domain" description="CpXC" evidence="2">
    <location>
        <begin position="7"/>
        <end position="133"/>
    </location>
</feature>
<comment type="caution">
    <text evidence="3">The sequence shown here is derived from an EMBL/GenBank/DDBJ whole genome shotgun (WGS) entry which is preliminary data.</text>
</comment>
<evidence type="ECO:0000313" key="3">
    <source>
        <dbReference type="EMBL" id="KPL71842.1"/>
    </source>
</evidence>
<dbReference type="Pfam" id="PF14353">
    <property type="entry name" value="CpXC"/>
    <property type="match status" value="1"/>
</dbReference>
<name>A0A0N8GL91_9CHLR</name>